<dbReference type="EMBL" id="JSVC01000024">
    <property type="protein sequence ID" value="KIC93009.1"/>
    <property type="molecule type" value="Genomic_DNA"/>
</dbReference>
<dbReference type="InterPro" id="IPR025366">
    <property type="entry name" value="DUF4270"/>
</dbReference>
<dbReference type="STRING" id="1349421.OI18_19860"/>
<protein>
    <recommendedName>
        <fullName evidence="3">DUF4270 domain-containing protein</fullName>
    </recommendedName>
</protein>
<comment type="caution">
    <text evidence="1">The sequence shown here is derived from an EMBL/GenBank/DDBJ whole genome shotgun (WGS) entry which is preliminary data.</text>
</comment>
<sequence length="445" mass="50020">MTVSIPATVLCRKKMMSRTVVYIRTVVCLLLWTACTREAQYIETVTPSENPYLVQVDSFQGNFTVYREDSFVTSTSAFALAGFHHDPDFGTVRSEHFVQMGLPTIPELANSARFDSIELVLKLNDASYGDTMSRFALQAYRLEEQLYNEKKIFYNTSRFTATQSLGSFNAVVRPQADDSIRFLLSASFGSELFGLLRTKSVITGNEEQFLQYFKGLRLAVDTSQTNVMFGFGKDLVMRLHYHEDDGNIHRKSIDFIPSASPYQFNYIFRRYGNSELSPLQSSKDANAALMNNRFFLQEFFRIRTVIDFPDISQLPKTADFVKVLNAQLEIRPVSTTGSYYGLPPALNVYQLQADQTMVGPILNSEGSAQDGDLSLDAVYGKDTRYLFDVTNYVLQEIGADNYSSQKLVLAIGGGDSTLSRFTGNTTAAPSLRSRLIVSMLVYKTQ</sequence>
<reference evidence="1 2" key="1">
    <citation type="submission" date="2014-11" db="EMBL/GenBank/DDBJ databases">
        <title>Genome sequence of Flavihumibacter solisilvae 3-3.</title>
        <authorList>
            <person name="Zhou G."/>
            <person name="Li M."/>
            <person name="Wang G."/>
        </authorList>
    </citation>
    <scope>NUCLEOTIDE SEQUENCE [LARGE SCALE GENOMIC DNA]</scope>
    <source>
        <strain evidence="1 2">3-3</strain>
    </source>
</reference>
<evidence type="ECO:0008006" key="3">
    <source>
        <dbReference type="Google" id="ProtNLM"/>
    </source>
</evidence>
<gene>
    <name evidence="1" type="ORF">OI18_19860</name>
</gene>
<keyword evidence="2" id="KW-1185">Reference proteome</keyword>
<dbReference type="Pfam" id="PF14092">
    <property type="entry name" value="DUF4270"/>
    <property type="match status" value="1"/>
</dbReference>
<evidence type="ECO:0000313" key="1">
    <source>
        <dbReference type="EMBL" id="KIC93009.1"/>
    </source>
</evidence>
<organism evidence="1 2">
    <name type="scientific">Flavihumibacter solisilvae</name>
    <dbReference type="NCBI Taxonomy" id="1349421"/>
    <lineage>
        <taxon>Bacteria</taxon>
        <taxon>Pseudomonadati</taxon>
        <taxon>Bacteroidota</taxon>
        <taxon>Chitinophagia</taxon>
        <taxon>Chitinophagales</taxon>
        <taxon>Chitinophagaceae</taxon>
        <taxon>Flavihumibacter</taxon>
    </lineage>
</organism>
<dbReference type="AlphaFoldDB" id="A0A0C1IRE1"/>
<proteinExistence type="predicted"/>
<evidence type="ECO:0000313" key="2">
    <source>
        <dbReference type="Proteomes" id="UP000031408"/>
    </source>
</evidence>
<dbReference type="Proteomes" id="UP000031408">
    <property type="component" value="Unassembled WGS sequence"/>
</dbReference>
<accession>A0A0C1IRE1</accession>
<name>A0A0C1IRE1_9BACT</name>